<dbReference type="PANTHER" id="PTHR30146:SF98">
    <property type="entry name" value="HTH-TYPE TRANSCRIPTIONAL REGULATOR GALR"/>
    <property type="match status" value="1"/>
</dbReference>
<protein>
    <submittedName>
        <fullName evidence="5">Substrate-binding domain-containing protein</fullName>
    </submittedName>
</protein>
<comment type="caution">
    <text evidence="5">The sequence shown here is derived from an EMBL/GenBank/DDBJ whole genome shotgun (WGS) entry which is preliminary data.</text>
</comment>
<keyword evidence="2" id="KW-0238">DNA-binding</keyword>
<name>A0ABT4YNN0_9VIBR</name>
<evidence type="ECO:0000313" key="5">
    <source>
        <dbReference type="EMBL" id="MDB1123157.1"/>
    </source>
</evidence>
<dbReference type="Gene3D" id="1.10.260.40">
    <property type="entry name" value="lambda repressor-like DNA-binding domains"/>
    <property type="match status" value="1"/>
</dbReference>
<dbReference type="PROSITE" id="PS50007">
    <property type="entry name" value="PIPLC_X_DOMAIN"/>
    <property type="match status" value="1"/>
</dbReference>
<dbReference type="PROSITE" id="PS50932">
    <property type="entry name" value="HTH_LACI_2"/>
    <property type="match status" value="1"/>
</dbReference>
<dbReference type="Gene3D" id="3.40.50.2300">
    <property type="match status" value="2"/>
</dbReference>
<dbReference type="Pfam" id="PF00356">
    <property type="entry name" value="LacI"/>
    <property type="match status" value="1"/>
</dbReference>
<dbReference type="InterPro" id="IPR028082">
    <property type="entry name" value="Peripla_BP_I"/>
</dbReference>
<gene>
    <name evidence="5" type="ORF">PGX00_05490</name>
</gene>
<keyword evidence="3" id="KW-0804">Transcription</keyword>
<keyword evidence="6" id="KW-1185">Reference proteome</keyword>
<organism evidence="5 6">
    <name type="scientific">Vibrio algarum</name>
    <dbReference type="NCBI Taxonomy" id="3020714"/>
    <lineage>
        <taxon>Bacteria</taxon>
        <taxon>Pseudomonadati</taxon>
        <taxon>Pseudomonadota</taxon>
        <taxon>Gammaproteobacteria</taxon>
        <taxon>Vibrionales</taxon>
        <taxon>Vibrionaceae</taxon>
        <taxon>Vibrio</taxon>
    </lineage>
</organism>
<accession>A0ABT4YNN0</accession>
<evidence type="ECO:0000259" key="4">
    <source>
        <dbReference type="PROSITE" id="PS50932"/>
    </source>
</evidence>
<dbReference type="InterPro" id="IPR000843">
    <property type="entry name" value="HTH_LacI"/>
</dbReference>
<evidence type="ECO:0000256" key="3">
    <source>
        <dbReference type="ARBA" id="ARBA00023163"/>
    </source>
</evidence>
<dbReference type="Pfam" id="PF13377">
    <property type="entry name" value="Peripla_BP_3"/>
    <property type="match status" value="1"/>
</dbReference>
<dbReference type="Proteomes" id="UP001210678">
    <property type="component" value="Unassembled WGS sequence"/>
</dbReference>
<proteinExistence type="predicted"/>
<dbReference type="CDD" id="cd06270">
    <property type="entry name" value="PBP1_GalS-like"/>
    <property type="match status" value="1"/>
</dbReference>
<dbReference type="PRINTS" id="PR00036">
    <property type="entry name" value="HTHLACI"/>
</dbReference>
<dbReference type="PANTHER" id="PTHR30146">
    <property type="entry name" value="LACI-RELATED TRANSCRIPTIONAL REPRESSOR"/>
    <property type="match status" value="1"/>
</dbReference>
<dbReference type="InterPro" id="IPR046335">
    <property type="entry name" value="LacI/GalR-like_sensor"/>
</dbReference>
<evidence type="ECO:0000256" key="1">
    <source>
        <dbReference type="ARBA" id="ARBA00023015"/>
    </source>
</evidence>
<dbReference type="SUPFAM" id="SSF53822">
    <property type="entry name" value="Periplasmic binding protein-like I"/>
    <property type="match status" value="1"/>
</dbReference>
<sequence length="332" mass="36312">MATIKDVAREAGVSVATVSRVINKSPKASAASVDCVKAAMSKLGYRPNANARALVNQTTNTVGVLVSDVSDPFFGTAVKAIDNVAQDHGKHILICNGYHDPKLERDSIELLINSRCESLIIHSKSLTDKELIDFANEVPGMVIINRHIPELADRCISLDNRKGSYLATEFLIRHGHTKIACIASSHAIEDVEERIEGFLAAMKDNNLKAPKSHIEYGEPNSEGGEYAATNLLAKSVPFTAVVAYNDYMAAGAISIFEENGMKVPKEMSIVGFDDGLIARYIHPKLTTIRYPIQLMAEKAARLSLSLAKKENIEPEANRFSPTIVRRESVEKH</sequence>
<evidence type="ECO:0000313" key="6">
    <source>
        <dbReference type="Proteomes" id="UP001210678"/>
    </source>
</evidence>
<reference evidence="5 6" key="1">
    <citation type="submission" date="2023-01" db="EMBL/GenBank/DDBJ databases">
        <title>Vibrio sp. KJ40-1 sp.nov, isolated from marine algae.</title>
        <authorList>
            <person name="Butt M."/>
            <person name="Kim J.M.J."/>
            <person name="Jeon C.O.C."/>
        </authorList>
    </citation>
    <scope>NUCLEOTIDE SEQUENCE [LARGE SCALE GENOMIC DNA]</scope>
    <source>
        <strain evidence="5 6">KJ40-1</strain>
    </source>
</reference>
<feature type="domain" description="HTH lacI-type" evidence="4">
    <location>
        <begin position="2"/>
        <end position="56"/>
    </location>
</feature>
<dbReference type="PROSITE" id="PS00356">
    <property type="entry name" value="HTH_LACI_1"/>
    <property type="match status" value="1"/>
</dbReference>
<dbReference type="SUPFAM" id="SSF47413">
    <property type="entry name" value="lambda repressor-like DNA-binding domains"/>
    <property type="match status" value="1"/>
</dbReference>
<evidence type="ECO:0000256" key="2">
    <source>
        <dbReference type="ARBA" id="ARBA00023125"/>
    </source>
</evidence>
<dbReference type="RefSeq" id="WP_272133552.1">
    <property type="nucleotide sequence ID" value="NZ_JAQLOI010000001.1"/>
</dbReference>
<dbReference type="CDD" id="cd01392">
    <property type="entry name" value="HTH_LacI"/>
    <property type="match status" value="1"/>
</dbReference>
<dbReference type="InterPro" id="IPR010982">
    <property type="entry name" value="Lambda_DNA-bd_dom_sf"/>
</dbReference>
<dbReference type="EMBL" id="JAQLOI010000001">
    <property type="protein sequence ID" value="MDB1123157.1"/>
    <property type="molecule type" value="Genomic_DNA"/>
</dbReference>
<dbReference type="SMART" id="SM00354">
    <property type="entry name" value="HTH_LACI"/>
    <property type="match status" value="1"/>
</dbReference>
<keyword evidence="1" id="KW-0805">Transcription regulation</keyword>